<feature type="compositionally biased region" description="Low complexity" evidence="1">
    <location>
        <begin position="16"/>
        <end position="40"/>
    </location>
</feature>
<name>A0AAD5T492_9FUNG</name>
<dbReference type="AlphaFoldDB" id="A0AAD5T492"/>
<evidence type="ECO:0000256" key="1">
    <source>
        <dbReference type="SAM" id="MobiDB-lite"/>
    </source>
</evidence>
<keyword evidence="3" id="KW-1185">Reference proteome</keyword>
<proteinExistence type="predicted"/>
<protein>
    <submittedName>
        <fullName evidence="2">Uncharacterized protein</fullName>
    </submittedName>
</protein>
<sequence>MGSQASKSIERHNTAKKTSTTGAASETSTAAAANNLSSESSDTHSDPTIKLITSLADVDLTREYHGVENGEYVLPADA</sequence>
<feature type="non-terminal residue" evidence="2">
    <location>
        <position position="78"/>
    </location>
</feature>
<evidence type="ECO:0000313" key="3">
    <source>
        <dbReference type="Proteomes" id="UP001211907"/>
    </source>
</evidence>
<feature type="region of interest" description="Disordered" evidence="1">
    <location>
        <begin position="1"/>
        <end position="48"/>
    </location>
</feature>
<gene>
    <name evidence="2" type="ORF">HK100_011370</name>
</gene>
<organism evidence="2 3">
    <name type="scientific">Physocladia obscura</name>
    <dbReference type="NCBI Taxonomy" id="109957"/>
    <lineage>
        <taxon>Eukaryota</taxon>
        <taxon>Fungi</taxon>
        <taxon>Fungi incertae sedis</taxon>
        <taxon>Chytridiomycota</taxon>
        <taxon>Chytridiomycota incertae sedis</taxon>
        <taxon>Chytridiomycetes</taxon>
        <taxon>Chytridiales</taxon>
        <taxon>Chytriomycetaceae</taxon>
        <taxon>Physocladia</taxon>
    </lineage>
</organism>
<evidence type="ECO:0000313" key="2">
    <source>
        <dbReference type="EMBL" id="KAJ3124094.1"/>
    </source>
</evidence>
<dbReference type="EMBL" id="JADGJH010000696">
    <property type="protein sequence ID" value="KAJ3124094.1"/>
    <property type="molecule type" value="Genomic_DNA"/>
</dbReference>
<comment type="caution">
    <text evidence="2">The sequence shown here is derived from an EMBL/GenBank/DDBJ whole genome shotgun (WGS) entry which is preliminary data.</text>
</comment>
<dbReference type="Proteomes" id="UP001211907">
    <property type="component" value="Unassembled WGS sequence"/>
</dbReference>
<reference evidence="2" key="1">
    <citation type="submission" date="2020-05" db="EMBL/GenBank/DDBJ databases">
        <title>Phylogenomic resolution of chytrid fungi.</title>
        <authorList>
            <person name="Stajich J.E."/>
            <person name="Amses K."/>
            <person name="Simmons R."/>
            <person name="Seto K."/>
            <person name="Myers J."/>
            <person name="Bonds A."/>
            <person name="Quandt C.A."/>
            <person name="Barry K."/>
            <person name="Liu P."/>
            <person name="Grigoriev I."/>
            <person name="Longcore J.E."/>
            <person name="James T.Y."/>
        </authorList>
    </citation>
    <scope>NUCLEOTIDE SEQUENCE</scope>
    <source>
        <strain evidence="2">JEL0513</strain>
    </source>
</reference>
<accession>A0AAD5T492</accession>